<dbReference type="OrthoDB" id="8115576at2"/>
<dbReference type="PANTHER" id="PTHR46558">
    <property type="entry name" value="TRACRIPTIONAL REGULATORY PROTEIN-RELATED-RELATED"/>
    <property type="match status" value="1"/>
</dbReference>
<feature type="domain" description="HTH cro/C1-type" evidence="2">
    <location>
        <begin position="19"/>
        <end position="73"/>
    </location>
</feature>
<organism evidence="3 4">
    <name type="scientific">Paenibacillus donghaensis</name>
    <dbReference type="NCBI Taxonomy" id="414771"/>
    <lineage>
        <taxon>Bacteria</taxon>
        <taxon>Bacillati</taxon>
        <taxon>Bacillota</taxon>
        <taxon>Bacilli</taxon>
        <taxon>Bacillales</taxon>
        <taxon>Paenibacillaceae</taxon>
        <taxon>Paenibacillus</taxon>
    </lineage>
</organism>
<evidence type="ECO:0000313" key="3">
    <source>
        <dbReference type="EMBL" id="ASA22399.1"/>
    </source>
</evidence>
<keyword evidence="1" id="KW-0238">DNA-binding</keyword>
<dbReference type="PANTHER" id="PTHR46558:SF11">
    <property type="entry name" value="HTH-TYPE TRANSCRIPTIONAL REGULATOR XRE"/>
    <property type="match status" value="1"/>
</dbReference>
<dbReference type="GO" id="GO:0003677">
    <property type="term" value="F:DNA binding"/>
    <property type="evidence" value="ECO:0007669"/>
    <property type="project" value="UniProtKB-KW"/>
</dbReference>
<gene>
    <name evidence="3" type="ORF">B9T62_17355</name>
</gene>
<name>A0A2Z2KJB2_9BACL</name>
<dbReference type="SUPFAM" id="SSF47413">
    <property type="entry name" value="lambda repressor-like DNA-binding domains"/>
    <property type="match status" value="1"/>
</dbReference>
<proteinExistence type="predicted"/>
<evidence type="ECO:0000313" key="4">
    <source>
        <dbReference type="Proteomes" id="UP000249890"/>
    </source>
</evidence>
<dbReference type="EMBL" id="CP021780">
    <property type="protein sequence ID" value="ASA22399.1"/>
    <property type="molecule type" value="Genomic_DNA"/>
</dbReference>
<protein>
    <submittedName>
        <fullName evidence="3">Transcriptional regulator</fullName>
    </submittedName>
</protein>
<dbReference type="InterPro" id="IPR001387">
    <property type="entry name" value="Cro/C1-type_HTH"/>
</dbReference>
<reference evidence="3 4" key="1">
    <citation type="submission" date="2017-06" db="EMBL/GenBank/DDBJ databases">
        <title>Complete genome sequence of Paenibacillus donghaensis KCTC 13049T isolated from East Sea sediment, South Korea.</title>
        <authorList>
            <person name="Jung B.K."/>
            <person name="Hong S.-J."/>
            <person name="Shin J.-H."/>
        </authorList>
    </citation>
    <scope>NUCLEOTIDE SEQUENCE [LARGE SCALE GENOMIC DNA]</scope>
    <source>
        <strain evidence="3 4">KCTC 13049</strain>
    </source>
</reference>
<dbReference type="KEGG" id="pdh:B9T62_17355"/>
<evidence type="ECO:0000256" key="1">
    <source>
        <dbReference type="ARBA" id="ARBA00023125"/>
    </source>
</evidence>
<dbReference type="InterPro" id="IPR010982">
    <property type="entry name" value="Lambda_DNA-bd_dom_sf"/>
</dbReference>
<dbReference type="SMART" id="SM00530">
    <property type="entry name" value="HTH_XRE"/>
    <property type="match status" value="1"/>
</dbReference>
<dbReference type="Gene3D" id="1.10.260.40">
    <property type="entry name" value="lambda repressor-like DNA-binding domains"/>
    <property type="match status" value="1"/>
</dbReference>
<dbReference type="CDD" id="cd00093">
    <property type="entry name" value="HTH_XRE"/>
    <property type="match status" value="1"/>
</dbReference>
<dbReference type="Pfam" id="PF01381">
    <property type="entry name" value="HTH_3"/>
    <property type="match status" value="1"/>
</dbReference>
<keyword evidence="4" id="KW-1185">Reference proteome</keyword>
<evidence type="ECO:0000259" key="2">
    <source>
        <dbReference type="PROSITE" id="PS50943"/>
    </source>
</evidence>
<accession>A0A2Z2KJB2</accession>
<dbReference type="AlphaFoldDB" id="A0A2Z2KJB2"/>
<dbReference type="PROSITE" id="PS50943">
    <property type="entry name" value="HTH_CROC1"/>
    <property type="match status" value="1"/>
</dbReference>
<dbReference type="Proteomes" id="UP000249890">
    <property type="component" value="Chromosome"/>
</dbReference>
<sequence>MHFSHKVNLAWVMSMYKRIRDLREDKDLTQQQMAELLHITQATYSRYENGNLDVPSAVLITLASFHKVSIDYILGQTDNPKRYPGKKE</sequence>